<dbReference type="PRINTS" id="PR00320">
    <property type="entry name" value="GPROTEINBRPT"/>
</dbReference>
<dbReference type="OMA" id="NFQDDIY"/>
<evidence type="ECO:0000313" key="12">
    <source>
        <dbReference type="EMBL" id="EMG47629.1"/>
    </source>
</evidence>
<keyword evidence="2" id="KW-0597">Phosphoprotein</keyword>
<protein>
    <recommendedName>
        <fullName evidence="9">Coronin</fullName>
    </recommendedName>
</protein>
<dbReference type="InterPro" id="IPR020472">
    <property type="entry name" value="WD40_PAC1"/>
</dbReference>
<dbReference type="Gene3D" id="2.130.10.10">
    <property type="entry name" value="YVTN repeat-like/Quinoprotein amine dehydrogenase"/>
    <property type="match status" value="1"/>
</dbReference>
<evidence type="ECO:0000256" key="9">
    <source>
        <dbReference type="RuleBase" id="RU280818"/>
    </source>
</evidence>
<feature type="repeat" description="WD" evidence="8">
    <location>
        <begin position="136"/>
        <end position="178"/>
    </location>
</feature>
<dbReference type="SMART" id="SM01166">
    <property type="entry name" value="DUF1899"/>
    <property type="match status" value="1"/>
</dbReference>
<name>M3JYZ2_CANMX</name>
<comment type="subunit">
    <text evidence="7">Binds to F-actin.</text>
</comment>
<dbReference type="OrthoDB" id="1850764at2759"/>
<feature type="compositionally biased region" description="Acidic residues" evidence="10">
    <location>
        <begin position="487"/>
        <end position="504"/>
    </location>
</feature>
<dbReference type="eggNOG" id="KOG0303">
    <property type="taxonomic scope" value="Eukaryota"/>
</dbReference>
<accession>M3JYZ2</accession>
<feature type="repeat" description="WD" evidence="8">
    <location>
        <begin position="76"/>
        <end position="118"/>
    </location>
</feature>
<gene>
    <name evidence="12" type="ORF">G210_1963</name>
</gene>
<evidence type="ECO:0000256" key="7">
    <source>
        <dbReference type="ARBA" id="ARBA00062568"/>
    </source>
</evidence>
<evidence type="ECO:0000313" key="13">
    <source>
        <dbReference type="Proteomes" id="UP000011777"/>
    </source>
</evidence>
<organism evidence="12 13">
    <name type="scientific">Candida maltosa (strain Xu316)</name>
    <name type="common">Yeast</name>
    <dbReference type="NCBI Taxonomy" id="1245528"/>
    <lineage>
        <taxon>Eukaryota</taxon>
        <taxon>Fungi</taxon>
        <taxon>Dikarya</taxon>
        <taxon>Ascomycota</taxon>
        <taxon>Saccharomycotina</taxon>
        <taxon>Pichiomycetes</taxon>
        <taxon>Debaryomycetaceae</taxon>
        <taxon>Candida/Lodderomyces clade</taxon>
        <taxon>Candida</taxon>
    </lineage>
</organism>
<feature type="region of interest" description="Disordered" evidence="10">
    <location>
        <begin position="440"/>
        <end position="606"/>
    </location>
</feature>
<dbReference type="GO" id="GO:0030479">
    <property type="term" value="C:actin cortical patch"/>
    <property type="evidence" value="ECO:0007669"/>
    <property type="project" value="UniProtKB-ARBA"/>
</dbReference>
<dbReference type="PANTHER" id="PTHR10856">
    <property type="entry name" value="CORONIN"/>
    <property type="match status" value="1"/>
</dbReference>
<comment type="similarity">
    <text evidence="1 9">Belongs to the WD repeat coronin family.</text>
</comment>
<sequence length="652" mass="73252">MGKFVRASKYRHVFGQPAKKELCYENLKITKNAWDSNIIQTNGKYIAVNWDASGGGAFAIIPIEEVGKAPDTVPLFRGHKGPVLDTAFNPFNEKQIASCSDDGSILIWEIPDDYSFHRYVDEEENIKDITEPAKVLAGHSRKVGLIEFHPCAENVLASSSLDYTVKIWNTETGKAEITLPHKDLVTSFAFNYNGDLLATCSRDKKLRIWDIRTGKIVSEGPGHTGAKPSRVTWLGNTDRIVTTGFSRLSDRQVGIWDIHNIDKGPINGFMVIDSGSGVLIPHFDNETSILYIAGKGDGNIRYYEYDNDDLFELSQYGSIDPQRGFAVAPKHSVNVKENEVTKSFKTVFDHSIEPISFIVPRRAESFQSDIYPDCPSKQPALKAEQWFAGDEVNGPLLMTMEALYEGTEPEIRESEPATVVDKAKKVAEQKKKEEQEIAQQAKAVEEKREVPTKKEEVAREGTPGKNVDDVLKNSDQVNSLLSKVADQSDDEDNHEEEEEKDDSWEEVKKSDVKSMSSAESETKEEEKTKEVVKEEPKVKEPVKEEPKEEPVKETPKVKEIIKEEPKPEPKKEEPKPEPKKEEPKPEPKKEEPKPEPKEDSKVVKPTLGSTIEKLANLVVKLEAQVTKLTESGLEKDERLAALEKKIEELLTK</sequence>
<proteinExistence type="inferred from homology"/>
<dbReference type="InterPro" id="IPR015048">
    <property type="entry name" value="DUF1899"/>
</dbReference>
<dbReference type="STRING" id="1245528.M3JYZ2"/>
<dbReference type="Pfam" id="PF16300">
    <property type="entry name" value="WD40_4"/>
    <property type="match status" value="1"/>
</dbReference>
<dbReference type="PROSITE" id="PS00678">
    <property type="entry name" value="WD_REPEATS_1"/>
    <property type="match status" value="3"/>
</dbReference>
<reference evidence="12 13" key="1">
    <citation type="submission" date="2013-02" db="EMBL/GenBank/DDBJ databases">
        <title>Genome sequence of Candida maltosa Xu316, a potential industrial strain for xylitol and ethanol production.</title>
        <authorList>
            <person name="Yu J."/>
            <person name="Wang Q."/>
            <person name="Geng X."/>
            <person name="Bao W."/>
            <person name="He P."/>
            <person name="Cai J."/>
        </authorList>
    </citation>
    <scope>NUCLEOTIDE SEQUENCE [LARGE SCALE GENOMIC DNA]</scope>
    <source>
        <strain evidence="13">Xu316</strain>
    </source>
</reference>
<dbReference type="InterPro" id="IPR036322">
    <property type="entry name" value="WD40_repeat_dom_sf"/>
</dbReference>
<dbReference type="InterPro" id="IPR015943">
    <property type="entry name" value="WD40/YVTN_repeat-like_dom_sf"/>
</dbReference>
<evidence type="ECO:0000256" key="2">
    <source>
        <dbReference type="ARBA" id="ARBA00022553"/>
    </source>
</evidence>
<dbReference type="GO" id="GO:0007015">
    <property type="term" value="P:actin filament organization"/>
    <property type="evidence" value="ECO:0007669"/>
    <property type="project" value="TreeGrafter"/>
</dbReference>
<dbReference type="PANTHER" id="PTHR10856:SF0">
    <property type="entry name" value="CORONIN"/>
    <property type="match status" value="1"/>
</dbReference>
<dbReference type="HOGENOM" id="CLU_026859_3_2_1"/>
<evidence type="ECO:0000256" key="3">
    <source>
        <dbReference type="ARBA" id="ARBA00022574"/>
    </source>
</evidence>
<keyword evidence="4 9" id="KW-0677">Repeat</keyword>
<dbReference type="AlphaFoldDB" id="M3JYZ2"/>
<feature type="domain" description="DUF1899" evidence="11">
    <location>
        <begin position="3"/>
        <end position="67"/>
    </location>
</feature>
<evidence type="ECO:0000256" key="8">
    <source>
        <dbReference type="PROSITE-ProRule" id="PRU00221"/>
    </source>
</evidence>
<comment type="caution">
    <text evidence="12">The sequence shown here is derived from an EMBL/GenBank/DDBJ whole genome shotgun (WGS) entry which is preliminary data.</text>
</comment>
<keyword evidence="3 8" id="KW-0853">WD repeat</keyword>
<evidence type="ECO:0000256" key="4">
    <source>
        <dbReference type="ARBA" id="ARBA00022737"/>
    </source>
</evidence>
<evidence type="ECO:0000256" key="5">
    <source>
        <dbReference type="ARBA" id="ARBA00023054"/>
    </source>
</evidence>
<feature type="compositionally biased region" description="Basic and acidic residues" evidence="10">
    <location>
        <begin position="520"/>
        <end position="602"/>
    </location>
</feature>
<dbReference type="Pfam" id="PF08953">
    <property type="entry name" value="DUF1899"/>
    <property type="match status" value="1"/>
</dbReference>
<dbReference type="InterPro" id="IPR019775">
    <property type="entry name" value="WD40_repeat_CS"/>
</dbReference>
<dbReference type="PROSITE" id="PS50082">
    <property type="entry name" value="WD_REPEATS_2"/>
    <property type="match status" value="3"/>
</dbReference>
<dbReference type="Proteomes" id="UP000011777">
    <property type="component" value="Unassembled WGS sequence"/>
</dbReference>
<evidence type="ECO:0000256" key="1">
    <source>
        <dbReference type="ARBA" id="ARBA00009482"/>
    </source>
</evidence>
<feature type="repeat" description="WD" evidence="8">
    <location>
        <begin position="178"/>
        <end position="219"/>
    </location>
</feature>
<evidence type="ECO:0000256" key="6">
    <source>
        <dbReference type="ARBA" id="ARBA00023203"/>
    </source>
</evidence>
<dbReference type="GO" id="GO:0051015">
    <property type="term" value="F:actin filament binding"/>
    <property type="evidence" value="ECO:0007669"/>
    <property type="project" value="TreeGrafter"/>
</dbReference>
<dbReference type="FunFam" id="2.130.10.10:FF:000197">
    <property type="entry name" value="Coronin"/>
    <property type="match status" value="1"/>
</dbReference>
<keyword evidence="6" id="KW-0009">Actin-binding</keyword>
<dbReference type="InterPro" id="IPR015505">
    <property type="entry name" value="Coronin"/>
</dbReference>
<dbReference type="SMART" id="SM00320">
    <property type="entry name" value="WD40"/>
    <property type="match status" value="4"/>
</dbReference>
<dbReference type="EMBL" id="AOGT01001463">
    <property type="protein sequence ID" value="EMG47629.1"/>
    <property type="molecule type" value="Genomic_DNA"/>
</dbReference>
<keyword evidence="13" id="KW-1185">Reference proteome</keyword>
<dbReference type="SUPFAM" id="SSF50978">
    <property type="entry name" value="WD40 repeat-like"/>
    <property type="match status" value="1"/>
</dbReference>
<keyword evidence="5" id="KW-0175">Coiled coil</keyword>
<dbReference type="PROSITE" id="PS50294">
    <property type="entry name" value="WD_REPEATS_REGION"/>
    <property type="match status" value="3"/>
</dbReference>
<dbReference type="InterPro" id="IPR001680">
    <property type="entry name" value="WD40_rpt"/>
</dbReference>
<dbReference type="SMART" id="SM01167">
    <property type="entry name" value="DUF1900"/>
    <property type="match status" value="1"/>
</dbReference>
<evidence type="ECO:0000256" key="10">
    <source>
        <dbReference type="SAM" id="MobiDB-lite"/>
    </source>
</evidence>
<dbReference type="Pfam" id="PF00400">
    <property type="entry name" value="WD40"/>
    <property type="match status" value="3"/>
</dbReference>
<evidence type="ECO:0000259" key="11">
    <source>
        <dbReference type="SMART" id="SM01166"/>
    </source>
</evidence>
<feature type="compositionally biased region" description="Basic and acidic residues" evidence="10">
    <location>
        <begin position="443"/>
        <end position="459"/>
    </location>
</feature>